<dbReference type="Proteomes" id="UP000199758">
    <property type="component" value="Unassembled WGS sequence"/>
</dbReference>
<gene>
    <name evidence="3" type="ORF">SAMN04488068_1708</name>
</gene>
<dbReference type="Gene3D" id="3.40.50.2020">
    <property type="match status" value="1"/>
</dbReference>
<dbReference type="PANTHER" id="PTHR47505">
    <property type="entry name" value="DNA UTILIZATION PROTEIN YHGH"/>
    <property type="match status" value="1"/>
</dbReference>
<dbReference type="AlphaFoldDB" id="A0A1M5NAC0"/>
<name>A0A1M5NAC0_9GAMM</name>
<evidence type="ECO:0000313" key="3">
    <source>
        <dbReference type="EMBL" id="SHG86149.1"/>
    </source>
</evidence>
<feature type="domain" description="Double zinc ribbon" evidence="2">
    <location>
        <begin position="23"/>
        <end position="82"/>
    </location>
</feature>
<evidence type="ECO:0000259" key="2">
    <source>
        <dbReference type="Pfam" id="PF18912"/>
    </source>
</evidence>
<keyword evidence="4" id="KW-1185">Reference proteome</keyword>
<reference evidence="3 4" key="1">
    <citation type="submission" date="2016-11" db="EMBL/GenBank/DDBJ databases">
        <authorList>
            <person name="Jaros S."/>
            <person name="Januszkiewicz K."/>
            <person name="Wedrychowicz H."/>
        </authorList>
    </citation>
    <scope>NUCLEOTIDE SEQUENCE [LARGE SCALE GENOMIC DNA]</scope>
    <source>
        <strain evidence="3 4">CGMCC 1.7049</strain>
    </source>
</reference>
<dbReference type="InterPro" id="IPR029057">
    <property type="entry name" value="PRTase-like"/>
</dbReference>
<accession>A0A1M5NAC0</accession>
<dbReference type="CDD" id="cd06223">
    <property type="entry name" value="PRTases_typeI"/>
    <property type="match status" value="1"/>
</dbReference>
<evidence type="ECO:0000256" key="1">
    <source>
        <dbReference type="ARBA" id="ARBA00008007"/>
    </source>
</evidence>
<dbReference type="STRING" id="490188.SAMN04488068_1708"/>
<dbReference type="InterPro" id="IPR000836">
    <property type="entry name" value="PRTase_dom"/>
</dbReference>
<dbReference type="InterPro" id="IPR051910">
    <property type="entry name" value="ComF/GntX_DNA_util-trans"/>
</dbReference>
<protein>
    <submittedName>
        <fullName evidence="3">ComF family protein</fullName>
    </submittedName>
</protein>
<dbReference type="RefSeq" id="WP_139250193.1">
    <property type="nucleotide sequence ID" value="NZ_FQWZ01000003.1"/>
</dbReference>
<dbReference type="SUPFAM" id="SSF53271">
    <property type="entry name" value="PRTase-like"/>
    <property type="match status" value="1"/>
</dbReference>
<comment type="similarity">
    <text evidence="1">Belongs to the ComF/GntX family.</text>
</comment>
<sequence>MSLAATGDVNLRMIDPVDNCRQLLALIAPPRCLFCGLRPHAAAVNTVEGCCPGCRRDLPWNLEACPGCALPSAGAQRCRRCRERPARFDRAWTAFDLAEPVHASLLGLKYRARFADGRVLAQLMAQALRDDGRALPDCLLPVPLHWSRLMRRGYNQAQRITRVLSAELGVPMDESLLRRRRRGRDQIGQSAAARRANLRGVFEARGSLQGRRIALVDDVMTTGATFDELARVCRRAGAVDIEVWAVARTRLA</sequence>
<dbReference type="PANTHER" id="PTHR47505:SF1">
    <property type="entry name" value="DNA UTILIZATION PROTEIN YHGH"/>
    <property type="match status" value="1"/>
</dbReference>
<dbReference type="OrthoDB" id="9793412at2"/>
<dbReference type="Pfam" id="PF18912">
    <property type="entry name" value="DZR_2"/>
    <property type="match status" value="1"/>
</dbReference>
<dbReference type="InterPro" id="IPR044005">
    <property type="entry name" value="DZR_2"/>
</dbReference>
<dbReference type="EMBL" id="FQWZ01000003">
    <property type="protein sequence ID" value="SHG86149.1"/>
    <property type="molecule type" value="Genomic_DNA"/>
</dbReference>
<organism evidence="3 4">
    <name type="scientific">Hydrocarboniphaga daqingensis</name>
    <dbReference type="NCBI Taxonomy" id="490188"/>
    <lineage>
        <taxon>Bacteria</taxon>
        <taxon>Pseudomonadati</taxon>
        <taxon>Pseudomonadota</taxon>
        <taxon>Gammaproteobacteria</taxon>
        <taxon>Nevskiales</taxon>
        <taxon>Nevskiaceae</taxon>
        <taxon>Hydrocarboniphaga</taxon>
    </lineage>
</organism>
<evidence type="ECO:0000313" key="4">
    <source>
        <dbReference type="Proteomes" id="UP000199758"/>
    </source>
</evidence>
<proteinExistence type="inferred from homology"/>